<reference evidence="4 5" key="1">
    <citation type="submission" date="2016-06" db="EMBL/GenBank/DDBJ databases">
        <title>Bacteriophages play LEGO with their Carbohydrate Binding Modules.</title>
        <authorList>
            <person name="Hayes S."/>
        </authorList>
    </citation>
    <scope>NUCLEOTIDE SEQUENCE [LARGE SCALE GENOMIC DNA]</scope>
</reference>
<keyword evidence="1" id="KW-0489">Methyltransferase</keyword>
<dbReference type="SUPFAM" id="SSF53335">
    <property type="entry name" value="S-adenosyl-L-methionine-dependent methyltransferases"/>
    <property type="match status" value="1"/>
</dbReference>
<proteinExistence type="predicted"/>
<accession>A0A2H4FGS7</accession>
<keyword evidence="3" id="KW-0949">S-adenosyl-L-methionine</keyword>
<evidence type="ECO:0000256" key="2">
    <source>
        <dbReference type="ARBA" id="ARBA00022679"/>
    </source>
</evidence>
<organism evidence="4 5">
    <name type="scientific">Lactococcus phage 3R16S</name>
    <dbReference type="NCBI Taxonomy" id="1874589"/>
    <lineage>
        <taxon>Viruses</taxon>
        <taxon>Duplodnaviria</taxon>
        <taxon>Heunggongvirae</taxon>
        <taxon>Uroviricota</taxon>
        <taxon>Caudoviricetes</taxon>
        <taxon>Skunavirus</taxon>
        <taxon>Skunavirus sv3R16S</taxon>
    </lineage>
</organism>
<evidence type="ECO:0000256" key="1">
    <source>
        <dbReference type="ARBA" id="ARBA00022603"/>
    </source>
</evidence>
<sequence length="61" mass="6681">MLSLDEKKIRKGKPIGLPYQGSKKKISKKIVEIIKQNFGTDKPIYDIFGGGGAITAECKLS</sequence>
<evidence type="ECO:0000313" key="4">
    <source>
        <dbReference type="EMBL" id="AOQ29192.1"/>
    </source>
</evidence>
<dbReference type="EMBL" id="KX379666">
    <property type="protein sequence ID" value="AOQ29192.1"/>
    <property type="molecule type" value="Genomic_DNA"/>
</dbReference>
<dbReference type="GO" id="GO:0032259">
    <property type="term" value="P:methylation"/>
    <property type="evidence" value="ECO:0007669"/>
    <property type="project" value="UniProtKB-KW"/>
</dbReference>
<keyword evidence="5" id="KW-1185">Reference proteome</keyword>
<evidence type="ECO:0000313" key="5">
    <source>
        <dbReference type="Proteomes" id="UP000240281"/>
    </source>
</evidence>
<dbReference type="InterPro" id="IPR012327">
    <property type="entry name" value="MeTrfase_D12"/>
</dbReference>
<name>A0A2H4FGS7_9CAUD</name>
<dbReference type="GO" id="GO:0009007">
    <property type="term" value="F:site-specific DNA-methyltransferase (adenine-specific) activity"/>
    <property type="evidence" value="ECO:0007669"/>
    <property type="project" value="UniProtKB-EC"/>
</dbReference>
<protein>
    <submittedName>
        <fullName evidence="4">Uncharacterized protein</fullName>
    </submittedName>
</protein>
<dbReference type="GO" id="GO:0009307">
    <property type="term" value="P:DNA restriction-modification system"/>
    <property type="evidence" value="ECO:0007669"/>
    <property type="project" value="InterPro"/>
</dbReference>
<dbReference type="Pfam" id="PF02086">
    <property type="entry name" value="MethyltransfD12"/>
    <property type="match status" value="1"/>
</dbReference>
<dbReference type="InterPro" id="IPR029063">
    <property type="entry name" value="SAM-dependent_MTases_sf"/>
</dbReference>
<keyword evidence="2" id="KW-0808">Transferase</keyword>
<gene>
    <name evidence="4" type="ORF">3R16S_038</name>
</gene>
<evidence type="ECO:0000256" key="3">
    <source>
        <dbReference type="ARBA" id="ARBA00022691"/>
    </source>
</evidence>
<dbReference type="Proteomes" id="UP000240281">
    <property type="component" value="Segment"/>
</dbReference>